<gene>
    <name evidence="7" type="ORF">ASZ90_017743</name>
</gene>
<feature type="domain" description="HTH luxR-type" evidence="5">
    <location>
        <begin position="130"/>
        <end position="195"/>
    </location>
</feature>
<evidence type="ECO:0000313" key="7">
    <source>
        <dbReference type="EMBL" id="KUG04863.1"/>
    </source>
</evidence>
<keyword evidence="1" id="KW-0597">Phosphoprotein</keyword>
<organism evidence="7">
    <name type="scientific">hydrocarbon metagenome</name>
    <dbReference type="NCBI Taxonomy" id="938273"/>
    <lineage>
        <taxon>unclassified sequences</taxon>
        <taxon>metagenomes</taxon>
        <taxon>ecological metagenomes</taxon>
    </lineage>
</organism>
<dbReference type="GO" id="GO:0006355">
    <property type="term" value="P:regulation of DNA-templated transcription"/>
    <property type="evidence" value="ECO:0007669"/>
    <property type="project" value="InterPro"/>
</dbReference>
<dbReference type="InterPro" id="IPR039420">
    <property type="entry name" value="WalR-like"/>
</dbReference>
<dbReference type="Gene3D" id="1.10.10.10">
    <property type="entry name" value="Winged helix-like DNA-binding domain superfamily/Winged helix DNA-binding domain"/>
    <property type="match status" value="1"/>
</dbReference>
<dbReference type="InterPro" id="IPR036388">
    <property type="entry name" value="WH-like_DNA-bd_sf"/>
</dbReference>
<comment type="caution">
    <text evidence="7">The sequence shown here is derived from an EMBL/GenBank/DDBJ whole genome shotgun (WGS) entry which is preliminary data.</text>
</comment>
<dbReference type="PROSITE" id="PS50043">
    <property type="entry name" value="HTH_LUXR_2"/>
    <property type="match status" value="1"/>
</dbReference>
<accession>A0A0W8E893</accession>
<dbReference type="InterPro" id="IPR016032">
    <property type="entry name" value="Sig_transdc_resp-reg_C-effctor"/>
</dbReference>
<dbReference type="CDD" id="cd17535">
    <property type="entry name" value="REC_NarL-like"/>
    <property type="match status" value="1"/>
</dbReference>
<dbReference type="AlphaFoldDB" id="A0A0W8E893"/>
<evidence type="ECO:0000256" key="2">
    <source>
        <dbReference type="ARBA" id="ARBA00023015"/>
    </source>
</evidence>
<evidence type="ECO:0000259" key="5">
    <source>
        <dbReference type="PROSITE" id="PS50043"/>
    </source>
</evidence>
<dbReference type="Pfam" id="PF00072">
    <property type="entry name" value="Response_reg"/>
    <property type="match status" value="1"/>
</dbReference>
<dbReference type="EMBL" id="LNQE01001837">
    <property type="protein sequence ID" value="KUG04863.1"/>
    <property type="molecule type" value="Genomic_DNA"/>
</dbReference>
<dbReference type="GO" id="GO:0000160">
    <property type="term" value="P:phosphorelay signal transduction system"/>
    <property type="evidence" value="ECO:0007669"/>
    <property type="project" value="InterPro"/>
</dbReference>
<dbReference type="CDD" id="cd06170">
    <property type="entry name" value="LuxR_C_like"/>
    <property type="match status" value="1"/>
</dbReference>
<proteinExistence type="predicted"/>
<evidence type="ECO:0000256" key="1">
    <source>
        <dbReference type="ARBA" id="ARBA00022553"/>
    </source>
</evidence>
<evidence type="ECO:0000256" key="3">
    <source>
        <dbReference type="ARBA" id="ARBA00023125"/>
    </source>
</evidence>
<reference evidence="7" key="1">
    <citation type="journal article" date="2015" name="Proc. Natl. Acad. Sci. U.S.A.">
        <title>Networks of energetic and metabolic interactions define dynamics in microbial communities.</title>
        <authorList>
            <person name="Embree M."/>
            <person name="Liu J.K."/>
            <person name="Al-Bassam M.M."/>
            <person name="Zengler K."/>
        </authorList>
    </citation>
    <scope>NUCLEOTIDE SEQUENCE</scope>
</reference>
<dbReference type="PROSITE" id="PS50110">
    <property type="entry name" value="RESPONSE_REGULATORY"/>
    <property type="match status" value="1"/>
</dbReference>
<dbReference type="InterPro" id="IPR011006">
    <property type="entry name" value="CheY-like_superfamily"/>
</dbReference>
<sequence length="202" mass="22871">MKIVLIEDQNLLSSTLIKGLEQNPDMEISGQSDKASDVMSLCEIHQPDIVIMDVFTKDGNGIEYTKELKQVFPEIRVLIMTGVEDERLVQAAEEAGADLFVWKNLSLDELTEFIRNAQKPYRIFPSVQRDSRKSIKFSDVDIRILGLLARGKTSREIASELFLGYGTVRLYISRMYTTTGFKSRAQLVAYALRCGLIDPDRS</sequence>
<dbReference type="InterPro" id="IPR001789">
    <property type="entry name" value="Sig_transdc_resp-reg_receiver"/>
</dbReference>
<dbReference type="SMART" id="SM00448">
    <property type="entry name" value="REC"/>
    <property type="match status" value="1"/>
</dbReference>
<evidence type="ECO:0000259" key="6">
    <source>
        <dbReference type="PROSITE" id="PS50110"/>
    </source>
</evidence>
<keyword evidence="2" id="KW-0805">Transcription regulation</keyword>
<dbReference type="Pfam" id="PF00196">
    <property type="entry name" value="GerE"/>
    <property type="match status" value="1"/>
</dbReference>
<dbReference type="GO" id="GO:0003677">
    <property type="term" value="F:DNA binding"/>
    <property type="evidence" value="ECO:0007669"/>
    <property type="project" value="UniProtKB-KW"/>
</dbReference>
<dbReference type="InterPro" id="IPR058245">
    <property type="entry name" value="NreC/VraR/RcsB-like_REC"/>
</dbReference>
<feature type="domain" description="Response regulatory" evidence="6">
    <location>
        <begin position="2"/>
        <end position="118"/>
    </location>
</feature>
<dbReference type="Gene3D" id="3.40.50.2300">
    <property type="match status" value="1"/>
</dbReference>
<dbReference type="SUPFAM" id="SSF46894">
    <property type="entry name" value="C-terminal effector domain of the bipartite response regulators"/>
    <property type="match status" value="1"/>
</dbReference>
<dbReference type="PANTHER" id="PTHR43214">
    <property type="entry name" value="TWO-COMPONENT RESPONSE REGULATOR"/>
    <property type="match status" value="1"/>
</dbReference>
<name>A0A0W8E893_9ZZZZ</name>
<protein>
    <submittedName>
        <fullName evidence="7">Dna-binding response regulator, luxr family</fullName>
    </submittedName>
</protein>
<keyword evidence="3 7" id="KW-0238">DNA-binding</keyword>
<dbReference type="PANTHER" id="PTHR43214:SF24">
    <property type="entry name" value="TRANSCRIPTIONAL REGULATORY PROTEIN NARL-RELATED"/>
    <property type="match status" value="1"/>
</dbReference>
<dbReference type="SMART" id="SM00421">
    <property type="entry name" value="HTH_LUXR"/>
    <property type="match status" value="1"/>
</dbReference>
<dbReference type="SUPFAM" id="SSF52172">
    <property type="entry name" value="CheY-like"/>
    <property type="match status" value="1"/>
</dbReference>
<keyword evidence="4" id="KW-0804">Transcription</keyword>
<evidence type="ECO:0000256" key="4">
    <source>
        <dbReference type="ARBA" id="ARBA00023163"/>
    </source>
</evidence>
<dbReference type="InterPro" id="IPR000792">
    <property type="entry name" value="Tscrpt_reg_LuxR_C"/>
</dbReference>